<sequence length="336" mass="38562">MNDYLHLYAHVEFVKGSQLGALYDLQGGRVRTVPLILESILKAFQMAPTQQVLKETFAGNETVFHRYTDFLLKEKWAFTTTKPQVFPAADLSWESPYAINSGIVSHDRLQPYDLPSALLELSDVGCRTLELQLHNYSLKEEDSAVWDQIGAALRQGEFRRGTLVLGVGQTAMPVVNPAEVDRLLHDWPRFGTVVLLGQEKDINLKIGKRQYYLRCANTLMDYAKKTWELRPNVHFVGPAYFRESRVANPYFNRRLAIDSQGYFKNDLLYGGQETFGKIGQRTIKEVIIDPQFQQRWRANPDVISDTSSNPLRYCLRYDRAIEADAKDPTNWSFSWA</sequence>
<evidence type="ECO:0000313" key="2">
    <source>
        <dbReference type="Proteomes" id="UP000199021"/>
    </source>
</evidence>
<dbReference type="Proteomes" id="UP000199021">
    <property type="component" value="Unassembled WGS sequence"/>
</dbReference>
<dbReference type="AlphaFoldDB" id="A0A1H9AL48"/>
<accession>A0A1H9AL48</accession>
<dbReference type="OrthoDB" id="1073749at2"/>
<organism evidence="1 2">
    <name type="scientific">Neolewinella agarilytica</name>
    <dbReference type="NCBI Taxonomy" id="478744"/>
    <lineage>
        <taxon>Bacteria</taxon>
        <taxon>Pseudomonadati</taxon>
        <taxon>Bacteroidota</taxon>
        <taxon>Saprospiria</taxon>
        <taxon>Saprospirales</taxon>
        <taxon>Lewinellaceae</taxon>
        <taxon>Neolewinella</taxon>
    </lineage>
</organism>
<dbReference type="InParanoid" id="A0A1H9AL48"/>
<keyword evidence="2" id="KW-1185">Reference proteome</keyword>
<proteinExistence type="predicted"/>
<protein>
    <submittedName>
        <fullName evidence="1">Uncharacterized protein</fullName>
    </submittedName>
</protein>
<name>A0A1H9AL48_9BACT</name>
<reference evidence="2" key="1">
    <citation type="submission" date="2016-10" db="EMBL/GenBank/DDBJ databases">
        <authorList>
            <person name="Varghese N."/>
            <person name="Submissions S."/>
        </authorList>
    </citation>
    <scope>NUCLEOTIDE SEQUENCE [LARGE SCALE GENOMIC DNA]</scope>
    <source>
        <strain evidence="2">DSM 24740</strain>
    </source>
</reference>
<gene>
    <name evidence="1" type="ORF">SAMN05444359_102118</name>
</gene>
<dbReference type="STRING" id="478744.SAMN05444359_102118"/>
<dbReference type="RefSeq" id="WP_090165303.1">
    <property type="nucleotide sequence ID" value="NZ_FOFB01000002.1"/>
</dbReference>
<evidence type="ECO:0000313" key="1">
    <source>
        <dbReference type="EMBL" id="SEP76668.1"/>
    </source>
</evidence>
<dbReference type="EMBL" id="FOFB01000002">
    <property type="protein sequence ID" value="SEP76668.1"/>
    <property type="molecule type" value="Genomic_DNA"/>
</dbReference>